<dbReference type="AlphaFoldDB" id="A0A8S1GS81"/>
<name>A0A8S1GS81_9PELO</name>
<gene>
    <name evidence="2" type="ORF">CAUJ_LOCUS1643</name>
</gene>
<feature type="compositionally biased region" description="Polar residues" evidence="1">
    <location>
        <begin position="67"/>
        <end position="81"/>
    </location>
</feature>
<proteinExistence type="predicted"/>
<sequence length="96" mass="10581">MAFCVSNLPRLAAMGSSKARLKRQLVYVFGILFCAISRAKVEESTERPTEINALPSPVHNAAHPNENLPNPQKTQIPTAPKTSEKKHSKDKRSKTA</sequence>
<evidence type="ECO:0000256" key="1">
    <source>
        <dbReference type="SAM" id="MobiDB-lite"/>
    </source>
</evidence>
<evidence type="ECO:0000313" key="2">
    <source>
        <dbReference type="EMBL" id="CAD6185724.1"/>
    </source>
</evidence>
<reference evidence="2" key="1">
    <citation type="submission" date="2020-10" db="EMBL/GenBank/DDBJ databases">
        <authorList>
            <person name="Kikuchi T."/>
        </authorList>
    </citation>
    <scope>NUCLEOTIDE SEQUENCE</scope>
    <source>
        <strain evidence="2">NKZ352</strain>
    </source>
</reference>
<feature type="region of interest" description="Disordered" evidence="1">
    <location>
        <begin position="41"/>
        <end position="96"/>
    </location>
</feature>
<protein>
    <submittedName>
        <fullName evidence="2">Uncharacterized protein</fullName>
    </submittedName>
</protein>
<dbReference type="EMBL" id="CAJGYM010000003">
    <property type="protein sequence ID" value="CAD6185724.1"/>
    <property type="molecule type" value="Genomic_DNA"/>
</dbReference>
<keyword evidence="3" id="KW-1185">Reference proteome</keyword>
<comment type="caution">
    <text evidence="2">The sequence shown here is derived from an EMBL/GenBank/DDBJ whole genome shotgun (WGS) entry which is preliminary data.</text>
</comment>
<evidence type="ECO:0000313" key="3">
    <source>
        <dbReference type="Proteomes" id="UP000835052"/>
    </source>
</evidence>
<accession>A0A8S1GS81</accession>
<dbReference type="Proteomes" id="UP000835052">
    <property type="component" value="Unassembled WGS sequence"/>
</dbReference>
<organism evidence="2 3">
    <name type="scientific">Caenorhabditis auriculariae</name>
    <dbReference type="NCBI Taxonomy" id="2777116"/>
    <lineage>
        <taxon>Eukaryota</taxon>
        <taxon>Metazoa</taxon>
        <taxon>Ecdysozoa</taxon>
        <taxon>Nematoda</taxon>
        <taxon>Chromadorea</taxon>
        <taxon>Rhabditida</taxon>
        <taxon>Rhabditina</taxon>
        <taxon>Rhabditomorpha</taxon>
        <taxon>Rhabditoidea</taxon>
        <taxon>Rhabditidae</taxon>
        <taxon>Peloderinae</taxon>
        <taxon>Caenorhabditis</taxon>
    </lineage>
</organism>